<keyword evidence="7 10" id="KW-0378">Hydrolase</keyword>
<dbReference type="GO" id="GO:0009307">
    <property type="term" value="P:DNA restriction-modification system"/>
    <property type="evidence" value="ECO:0007669"/>
    <property type="project" value="UniProtKB-KW"/>
</dbReference>
<dbReference type="HOGENOM" id="CLU_005762_3_0_10"/>
<dbReference type="GO" id="GO:0005524">
    <property type="term" value="F:ATP binding"/>
    <property type="evidence" value="ECO:0007669"/>
    <property type="project" value="UniProtKB-KW"/>
</dbReference>
<name>F9YRV8_CAPCC</name>
<keyword evidence="5 10" id="KW-0680">Restriction system</keyword>
<comment type="function">
    <text evidence="10">Subunit R is required for both nuclease and ATPase activities, but not for modification.</text>
</comment>
<keyword evidence="8 10" id="KW-0067">ATP-binding</keyword>
<evidence type="ECO:0000256" key="6">
    <source>
        <dbReference type="ARBA" id="ARBA00022759"/>
    </source>
</evidence>
<dbReference type="AlphaFoldDB" id="F9YRV8"/>
<evidence type="ECO:0000256" key="3">
    <source>
        <dbReference type="ARBA" id="ARBA00022722"/>
    </source>
</evidence>
<evidence type="ECO:0000256" key="7">
    <source>
        <dbReference type="ARBA" id="ARBA00022801"/>
    </source>
</evidence>
<dbReference type="PROSITE" id="PS51192">
    <property type="entry name" value="HELICASE_ATP_BIND_1"/>
    <property type="match status" value="1"/>
</dbReference>
<evidence type="ECO:0000256" key="9">
    <source>
        <dbReference type="ARBA" id="ARBA00023125"/>
    </source>
</evidence>
<comment type="similarity">
    <text evidence="2 10">Belongs to the HsdR family.</text>
</comment>
<keyword evidence="4 10" id="KW-0547">Nucleotide-binding</keyword>
<dbReference type="InterPro" id="IPR004473">
    <property type="entry name" value="Restrct_endonuc_typeI_HsdR"/>
</dbReference>
<dbReference type="Gene3D" id="3.40.50.300">
    <property type="entry name" value="P-loop containing nucleotide triphosphate hydrolases"/>
    <property type="match status" value="1"/>
</dbReference>
<dbReference type="EC" id="3.1.21.3" evidence="10"/>
<dbReference type="Gene3D" id="3.90.1570.50">
    <property type="match status" value="1"/>
</dbReference>
<dbReference type="EMBL" id="CP002113">
    <property type="protein sequence ID" value="AEK23759.1"/>
    <property type="molecule type" value="Genomic_DNA"/>
</dbReference>
<dbReference type="RefSeq" id="WP_013997744.1">
    <property type="nucleotide sequence ID" value="NC_015846.1"/>
</dbReference>
<protein>
    <recommendedName>
        <fullName evidence="10">Type I restriction enzyme endonuclease subunit</fullName>
        <shortName evidence="10">R protein</shortName>
        <ecNumber evidence="10">3.1.21.3</ecNumber>
    </recommendedName>
</protein>
<dbReference type="InterPro" id="IPR027417">
    <property type="entry name" value="P-loop_NTPase"/>
</dbReference>
<gene>
    <name evidence="12" type="ordered locus">Ccan_16430</name>
</gene>
<keyword evidence="6" id="KW-0255">Endonuclease</keyword>
<dbReference type="KEGG" id="ccm:Ccan_16430"/>
<dbReference type="Pfam" id="PF18766">
    <property type="entry name" value="SWI2_SNF2"/>
    <property type="match status" value="1"/>
</dbReference>
<dbReference type="NCBIfam" id="TIGR00348">
    <property type="entry name" value="hsdR"/>
    <property type="match status" value="1"/>
</dbReference>
<dbReference type="InterPro" id="IPR014001">
    <property type="entry name" value="Helicase_ATP-bd"/>
</dbReference>
<dbReference type="GO" id="GO:0009035">
    <property type="term" value="F:type I site-specific deoxyribonuclease activity"/>
    <property type="evidence" value="ECO:0007669"/>
    <property type="project" value="UniProtKB-EC"/>
</dbReference>
<keyword evidence="9 10" id="KW-0238">DNA-binding</keyword>
<proteinExistence type="inferred from homology"/>
<evidence type="ECO:0000256" key="5">
    <source>
        <dbReference type="ARBA" id="ARBA00022747"/>
    </source>
</evidence>
<comment type="subunit">
    <text evidence="10">The type I restriction/modification system is composed of three polypeptides R, M and S.</text>
</comment>
<dbReference type="InterPro" id="IPR007409">
    <property type="entry name" value="Restrct_endonuc_type1_HsdR_N"/>
</dbReference>
<evidence type="ECO:0000256" key="4">
    <source>
        <dbReference type="ARBA" id="ARBA00022741"/>
    </source>
</evidence>
<reference evidence="12 13" key="1">
    <citation type="journal article" date="2011" name="J. Bacteriol.">
        <title>Complete genome sequence of the dog commensal and human pathogen Capnocytophaga canimorsus strain 5.</title>
        <authorList>
            <person name="Manfredi P."/>
            <person name="Pagni M."/>
            <person name="Cornelis G.R."/>
        </authorList>
    </citation>
    <scope>NUCLEOTIDE SEQUENCE [LARGE SCALE GENOMIC DNA]</scope>
    <source>
        <strain evidence="13">5</strain>
    </source>
</reference>
<evidence type="ECO:0000313" key="12">
    <source>
        <dbReference type="EMBL" id="AEK23759.1"/>
    </source>
</evidence>
<evidence type="ECO:0000256" key="8">
    <source>
        <dbReference type="ARBA" id="ARBA00022840"/>
    </source>
</evidence>
<dbReference type="Proteomes" id="UP000008895">
    <property type="component" value="Chromosome"/>
</dbReference>
<dbReference type="REBASE" id="38095">
    <property type="entry name" value="CcaCc5ORF16430P"/>
</dbReference>
<dbReference type="SUPFAM" id="SSF52540">
    <property type="entry name" value="P-loop containing nucleoside triphosphate hydrolases"/>
    <property type="match status" value="1"/>
</dbReference>
<feature type="domain" description="Helicase ATP-binding" evidence="11">
    <location>
        <begin position="277"/>
        <end position="460"/>
    </location>
</feature>
<organism evidence="12 13">
    <name type="scientific">Capnocytophaga canimorsus (strain 5)</name>
    <dbReference type="NCBI Taxonomy" id="860228"/>
    <lineage>
        <taxon>Bacteria</taxon>
        <taxon>Pseudomonadati</taxon>
        <taxon>Bacteroidota</taxon>
        <taxon>Flavobacteriia</taxon>
        <taxon>Flavobacteriales</taxon>
        <taxon>Flavobacteriaceae</taxon>
        <taxon>Capnocytophaga</taxon>
    </lineage>
</organism>
<evidence type="ECO:0000313" key="13">
    <source>
        <dbReference type="Proteomes" id="UP000008895"/>
    </source>
</evidence>
<sequence>MKYTEYQLEQAFIEFFQGQGYVYENGKNVARTDKKEVLLKDNLQAFLLKSYPDLEAVEVKSILNEIAYQPASNLYDSNKYICKLLADGFAFKRNNPAKKDLHIRYIDVENVENNIFKVVNQLEIQGSELRIPDIILYINGIPVVVLELKTLINEEITIYDAFKQLTIRYKRDIPELLKYNVFCVISDGVNNKAGTLFSPYEFFYGWHKITGDEPQALVGLETTHSLIKGMFDKKRLVDIIHHFVLFPDTSKKETKILCCYPQYYAANKLYQNIKQHRKPQGDGKGGIYFGATGCGKSFTMLYLTRLLMRSTDFSAPTIVIISDRNDLDDQLSRDFTNAKDFIGDEHILSITSREDLREKLRGRESGGVFLTTIQKFSEDTDLLSERNNIICISDEAHRSQINLDLKVKVNHEQNTVKKSYGFAKHLRDSLPNATFVGFTGTPIDKALEVFGGVVDSYTMFESVKDEITVPLIYEGRAARVNLDNQKVQEIEEYYGNAVAEGASEYQ</sequence>
<evidence type="ECO:0000256" key="10">
    <source>
        <dbReference type="RuleBase" id="RU364115"/>
    </source>
</evidence>
<accession>F9YRV8</accession>
<dbReference type="InterPro" id="IPR040980">
    <property type="entry name" value="SWI2_SNF2"/>
</dbReference>
<keyword evidence="3" id="KW-0540">Nuclease</keyword>
<dbReference type="InterPro" id="IPR051268">
    <property type="entry name" value="Type-I_R_enzyme_R_subunit"/>
</dbReference>
<dbReference type="PANTHER" id="PTHR30195:SF15">
    <property type="entry name" value="TYPE I RESTRICTION ENZYME HINDI ENDONUCLEASE SUBUNIT"/>
    <property type="match status" value="1"/>
</dbReference>
<dbReference type="eggNOG" id="COG0610">
    <property type="taxonomic scope" value="Bacteria"/>
</dbReference>
<evidence type="ECO:0000256" key="2">
    <source>
        <dbReference type="ARBA" id="ARBA00008598"/>
    </source>
</evidence>
<dbReference type="PANTHER" id="PTHR30195">
    <property type="entry name" value="TYPE I SITE-SPECIFIC DEOXYRIBONUCLEASE PROTEIN SUBUNIT M AND R"/>
    <property type="match status" value="1"/>
</dbReference>
<dbReference type="GO" id="GO:0003677">
    <property type="term" value="F:DNA binding"/>
    <property type="evidence" value="ECO:0007669"/>
    <property type="project" value="UniProtKB-KW"/>
</dbReference>
<comment type="catalytic activity">
    <reaction evidence="1 10">
        <text>Endonucleolytic cleavage of DNA to give random double-stranded fragments with terminal 5'-phosphates, ATP is simultaneously hydrolyzed.</text>
        <dbReference type="EC" id="3.1.21.3"/>
    </reaction>
</comment>
<dbReference type="STRING" id="860228.Ccan_16430"/>
<dbReference type="CDD" id="cd22332">
    <property type="entry name" value="HsdR_N"/>
    <property type="match status" value="1"/>
</dbReference>
<dbReference type="SMART" id="SM00487">
    <property type="entry name" value="DEXDc"/>
    <property type="match status" value="1"/>
</dbReference>
<dbReference type="OrthoDB" id="9758243at2"/>
<keyword evidence="13" id="KW-1185">Reference proteome</keyword>
<dbReference type="Pfam" id="PF04313">
    <property type="entry name" value="HSDR_N"/>
    <property type="match status" value="1"/>
</dbReference>
<evidence type="ECO:0000256" key="1">
    <source>
        <dbReference type="ARBA" id="ARBA00000851"/>
    </source>
</evidence>
<evidence type="ECO:0000259" key="11">
    <source>
        <dbReference type="PROSITE" id="PS51192"/>
    </source>
</evidence>